<evidence type="ECO:0000313" key="2">
    <source>
        <dbReference type="Proteomes" id="UP000245998"/>
    </source>
</evidence>
<dbReference type="Gene3D" id="3.90.1150.60">
    <property type="entry name" value="Methioning gamme-lyase, C-terminal domain"/>
    <property type="match status" value="1"/>
</dbReference>
<evidence type="ECO:0008006" key="3">
    <source>
        <dbReference type="Google" id="ProtNLM"/>
    </source>
</evidence>
<dbReference type="PANTHER" id="PTHR46658:SF1">
    <property type="entry name" value="CYS OR MET METABOLISM PYRIDOXAL-PHOSPHATE-DEPENDENT ENZYME"/>
    <property type="match status" value="1"/>
</dbReference>
<sequence length="431" mass="47937">MYNELQFGKQLKSIADQMEEQISTIHKQIDEVAENNQFRVLKAFRNNQVSDFHFTPSTGYGYDDSGRETLERVYAQVFGAEAALVRPQMMSGTHAISLALYGVLRPGDELLYITGEPYDTLHEVIGIRGGNNGSLKEFNISYNDVPLTESGRMDYEGIKASINKKTKVIGIQRSKGYTDRPPITIDDIEKMTAFVKEIKKDVIVFVDNCYGEFVEEKEPCHVGVDLMAGSLIKNPGGGIVKTGGYIVGRKELVEQCSYRFTTPGVGAEIGATLYSLPEMYQGFFLAPHTVAQALKGAVFTSAMMEHFHYVSSPRWDEKRGDLVQSIQFNNEKEMIAFCQAIQYSSPINAHATPFPSEMPGYDDAVIMAAGAFVQGSSIELSADGPIRPPYIAYVQGGLTYSHVKIATLHAIDFLAQRGFVSFRKERVEQYE</sequence>
<dbReference type="SUPFAM" id="SSF53383">
    <property type="entry name" value="PLP-dependent transferases"/>
    <property type="match status" value="1"/>
</dbReference>
<dbReference type="InterPro" id="IPR015421">
    <property type="entry name" value="PyrdxlP-dep_Trfase_major"/>
</dbReference>
<gene>
    <name evidence="1" type="ORF">DCC39_02285</name>
</gene>
<dbReference type="EMBL" id="QCZG01000002">
    <property type="protein sequence ID" value="PWA13289.1"/>
    <property type="molecule type" value="Genomic_DNA"/>
</dbReference>
<accession>A0A2U1K7Z0</accession>
<protein>
    <recommendedName>
        <fullName evidence="3">Methionine gamma-lyase family protein</fullName>
    </recommendedName>
</protein>
<dbReference type="Pfam" id="PF06838">
    <property type="entry name" value="Met_gamma_lyase"/>
    <property type="match status" value="1"/>
</dbReference>
<evidence type="ECO:0000313" key="1">
    <source>
        <dbReference type="EMBL" id="PWA13289.1"/>
    </source>
</evidence>
<proteinExistence type="predicted"/>
<dbReference type="RefSeq" id="WP_116553250.1">
    <property type="nucleotide sequence ID" value="NZ_QCZG01000002.1"/>
</dbReference>
<reference evidence="1 2" key="1">
    <citation type="submission" date="2018-04" db="EMBL/GenBank/DDBJ databases">
        <title>Camelliibacillus theae gen. nov., sp. nov., isolated from Pu'er tea.</title>
        <authorList>
            <person name="Niu L."/>
        </authorList>
    </citation>
    <scope>NUCLEOTIDE SEQUENCE [LARGE SCALE GENOMIC DNA]</scope>
    <source>
        <strain evidence="1 2">T8</strain>
    </source>
</reference>
<dbReference type="Gene3D" id="3.40.640.10">
    <property type="entry name" value="Type I PLP-dependent aspartate aminotransferase-like (Major domain)"/>
    <property type="match status" value="1"/>
</dbReference>
<keyword evidence="2" id="KW-1185">Reference proteome</keyword>
<dbReference type="InterPro" id="IPR015424">
    <property type="entry name" value="PyrdxlP-dep_Trfase"/>
</dbReference>
<comment type="caution">
    <text evidence="1">The sequence shown here is derived from an EMBL/GenBank/DDBJ whole genome shotgun (WGS) entry which is preliminary data.</text>
</comment>
<dbReference type="Proteomes" id="UP000245998">
    <property type="component" value="Unassembled WGS sequence"/>
</dbReference>
<dbReference type="InterPro" id="IPR009651">
    <property type="entry name" value="Met_g_lyase_put"/>
</dbReference>
<name>A0A2U1K7Z0_9BACI</name>
<dbReference type="OrthoDB" id="9764766at2"/>
<dbReference type="AlphaFoldDB" id="A0A2U1K7Z0"/>
<organism evidence="1 2">
    <name type="scientific">Pueribacillus theae</name>
    <dbReference type="NCBI Taxonomy" id="2171751"/>
    <lineage>
        <taxon>Bacteria</taxon>
        <taxon>Bacillati</taxon>
        <taxon>Bacillota</taxon>
        <taxon>Bacilli</taxon>
        <taxon>Bacillales</taxon>
        <taxon>Bacillaceae</taxon>
        <taxon>Pueribacillus</taxon>
    </lineage>
</organism>
<dbReference type="PANTHER" id="PTHR46658">
    <property type="entry name" value="CYS OR MET METABOLISM PYRIDOXAL-PHOSPHATE-DEPENDENT ENZYME"/>
    <property type="match status" value="1"/>
</dbReference>